<dbReference type="AlphaFoldDB" id="A0A841UC92"/>
<evidence type="ECO:0000256" key="1">
    <source>
        <dbReference type="ARBA" id="ARBA00023015"/>
    </source>
</evidence>
<dbReference type="EMBL" id="JACJVR010000140">
    <property type="protein sequence ID" value="MBB6695774.1"/>
    <property type="molecule type" value="Genomic_DNA"/>
</dbReference>
<dbReference type="InterPro" id="IPR018060">
    <property type="entry name" value="HTH_AraC"/>
</dbReference>
<dbReference type="PANTHER" id="PTHR43280:SF2">
    <property type="entry name" value="HTH-TYPE TRANSCRIPTIONAL REGULATOR EXSA"/>
    <property type="match status" value="1"/>
</dbReference>
<evidence type="ECO:0000256" key="2">
    <source>
        <dbReference type="ARBA" id="ARBA00023125"/>
    </source>
</evidence>
<proteinExistence type="predicted"/>
<accession>A0A841UC92</accession>
<feature type="domain" description="HTH araC/xylS-type" evidence="5">
    <location>
        <begin position="650"/>
        <end position="754"/>
    </location>
</feature>
<keyword evidence="1" id="KW-0805">Transcription regulation</keyword>
<evidence type="ECO:0000256" key="3">
    <source>
        <dbReference type="ARBA" id="ARBA00023163"/>
    </source>
</evidence>
<evidence type="ECO:0000313" key="7">
    <source>
        <dbReference type="Proteomes" id="UP000553776"/>
    </source>
</evidence>
<feature type="transmembrane region" description="Helical" evidence="4">
    <location>
        <begin position="292"/>
        <end position="311"/>
    </location>
</feature>
<dbReference type="GO" id="GO:0003700">
    <property type="term" value="F:DNA-binding transcription factor activity"/>
    <property type="evidence" value="ECO:0007669"/>
    <property type="project" value="InterPro"/>
</dbReference>
<comment type="caution">
    <text evidence="6">The sequence shown here is derived from an EMBL/GenBank/DDBJ whole genome shotgun (WGS) entry which is preliminary data.</text>
</comment>
<sequence length="760" mass="85315">MFVKLVISYLIILFIPIVIASFAYREVVRIVEEDAEQANINTLLQTRDIMDIRLKEIQSVAKQLAIHPAVNNLLNHPPFGQGDKDFFQVYAAYNQLPKFTLTNRFISDYYVYLPKSGIVIASEGVFASPEDLRRFAFPGWDESSFREMLAGSPAAPPFIPMSGPSGTGASDGLLFLQTLPIDAVRAGSGTVAIGIDGGQIRELLGKTEIGREGIAYILDDRNRLVTYIAGDRADPSLLGESGPRAEPDPRSEAGGSYIVSRAYSEDTHWTYVSVVPARSVLGKVYYIKEMTLSIFIGIVLAGLLISLFLAHRNAKPLTALMQRFKSLFHADFAPEDGADEFDSLTRTMMKISKDREKLVREREDYRPLMVSMLFRRLLEGEIVQEEEARRELDRLEVRMEPGGALAMLFSIERYHYLVYEDVLQEMDAVQMIVKEMYRQGVPEANRYIYDLDPGLVAFVFAGERVHDASFRHALRSTAQVLSDHHGGKFRLNFSLGGSYPELVRLHESFREAKSALEFGGYSDKSWIEYADLPEQDEEFLFPVELETRLLRTIKAGDIPAVKELTDLIRRENFANRTLTASRLEQLIQVVKGSLSRGLGAYPNESIGRTLREVNEAQQFEEIVHGIHALCAVFYHLSQKKKCEERNAASAKLRAYLEERYPSADLTIGQAARDFGMSESSFYLFFKDHMGATFASMLEEIRIARAIEILNGDGGDAGEITVRAIAGSVGYANEHTFRRAFKRVTGHVPTKFKAADRGPAE</sequence>
<dbReference type="SUPFAM" id="SSF46689">
    <property type="entry name" value="Homeodomain-like"/>
    <property type="match status" value="1"/>
</dbReference>
<gene>
    <name evidence="6" type="ORF">H7B90_30715</name>
</gene>
<dbReference type="Pfam" id="PF12833">
    <property type="entry name" value="HTH_18"/>
    <property type="match status" value="1"/>
</dbReference>
<dbReference type="InterPro" id="IPR009057">
    <property type="entry name" value="Homeodomain-like_sf"/>
</dbReference>
<reference evidence="6 7" key="1">
    <citation type="submission" date="2020-08" db="EMBL/GenBank/DDBJ databases">
        <title>Cohnella phylogeny.</title>
        <authorList>
            <person name="Dunlap C."/>
        </authorList>
    </citation>
    <scope>NUCLEOTIDE SEQUENCE [LARGE SCALE GENOMIC DNA]</scope>
    <source>
        <strain evidence="6 7">DSM 25239</strain>
    </source>
</reference>
<protein>
    <submittedName>
        <fullName evidence="6">AraC family transcriptional regulator</fullName>
    </submittedName>
</protein>
<dbReference type="PROSITE" id="PS01124">
    <property type="entry name" value="HTH_ARAC_FAMILY_2"/>
    <property type="match status" value="1"/>
</dbReference>
<feature type="transmembrane region" description="Helical" evidence="4">
    <location>
        <begin position="6"/>
        <end position="24"/>
    </location>
</feature>
<keyword evidence="4" id="KW-1133">Transmembrane helix</keyword>
<dbReference type="GO" id="GO:0043565">
    <property type="term" value="F:sequence-specific DNA binding"/>
    <property type="evidence" value="ECO:0007669"/>
    <property type="project" value="InterPro"/>
</dbReference>
<keyword evidence="4" id="KW-0812">Transmembrane</keyword>
<keyword evidence="7" id="KW-1185">Reference proteome</keyword>
<organism evidence="6 7">
    <name type="scientific">Cohnella xylanilytica</name>
    <dbReference type="NCBI Taxonomy" id="557555"/>
    <lineage>
        <taxon>Bacteria</taxon>
        <taxon>Bacillati</taxon>
        <taxon>Bacillota</taxon>
        <taxon>Bacilli</taxon>
        <taxon>Bacillales</taxon>
        <taxon>Paenibacillaceae</taxon>
        <taxon>Cohnella</taxon>
    </lineage>
</organism>
<keyword evidence="4" id="KW-0472">Membrane</keyword>
<dbReference type="Proteomes" id="UP000553776">
    <property type="component" value="Unassembled WGS sequence"/>
</dbReference>
<dbReference type="RefSeq" id="WP_185139724.1">
    <property type="nucleotide sequence ID" value="NZ_JACJVR010000140.1"/>
</dbReference>
<keyword evidence="2" id="KW-0238">DNA-binding</keyword>
<evidence type="ECO:0000259" key="5">
    <source>
        <dbReference type="PROSITE" id="PS01124"/>
    </source>
</evidence>
<dbReference type="Gene3D" id="1.10.10.60">
    <property type="entry name" value="Homeodomain-like"/>
    <property type="match status" value="1"/>
</dbReference>
<dbReference type="PANTHER" id="PTHR43280">
    <property type="entry name" value="ARAC-FAMILY TRANSCRIPTIONAL REGULATOR"/>
    <property type="match status" value="1"/>
</dbReference>
<keyword evidence="3" id="KW-0804">Transcription</keyword>
<name>A0A841UC92_9BACL</name>
<dbReference type="SMART" id="SM00342">
    <property type="entry name" value="HTH_ARAC"/>
    <property type="match status" value="1"/>
</dbReference>
<evidence type="ECO:0000313" key="6">
    <source>
        <dbReference type="EMBL" id="MBB6695774.1"/>
    </source>
</evidence>
<evidence type="ECO:0000256" key="4">
    <source>
        <dbReference type="SAM" id="Phobius"/>
    </source>
</evidence>